<dbReference type="InterPro" id="IPR024079">
    <property type="entry name" value="MetalloPept_cat_dom_sf"/>
</dbReference>
<protein>
    <recommendedName>
        <fullName evidence="3">Peptidase metallopeptidase domain-containing protein</fullName>
    </recommendedName>
</protein>
<organism evidence="1 2">
    <name type="scientific">Endocarpon pusillum (strain Z07020 / HMAS-L-300199)</name>
    <name type="common">Lichen-forming fungus</name>
    <dbReference type="NCBI Taxonomy" id="1263415"/>
    <lineage>
        <taxon>Eukaryota</taxon>
        <taxon>Fungi</taxon>
        <taxon>Dikarya</taxon>
        <taxon>Ascomycota</taxon>
        <taxon>Pezizomycotina</taxon>
        <taxon>Eurotiomycetes</taxon>
        <taxon>Chaetothyriomycetidae</taxon>
        <taxon>Verrucariales</taxon>
        <taxon>Verrucariaceae</taxon>
        <taxon>Endocarpon</taxon>
    </lineage>
</organism>
<dbReference type="Proteomes" id="UP000019373">
    <property type="component" value="Unassembled WGS sequence"/>
</dbReference>
<dbReference type="OrthoDB" id="406838at2759"/>
<dbReference type="Gene3D" id="3.40.390.10">
    <property type="entry name" value="Collagenase (Catalytic Domain)"/>
    <property type="match status" value="1"/>
</dbReference>
<dbReference type="OMA" id="YTVQIGP"/>
<gene>
    <name evidence="1" type="ORF">EPUS_08112</name>
</gene>
<accession>U1HXA6</accession>
<proteinExistence type="predicted"/>
<keyword evidence="2" id="KW-1185">Reference proteome</keyword>
<name>U1HXA6_ENDPU</name>
<dbReference type="HOGENOM" id="CLU_069189_0_0_1"/>
<dbReference type="RefSeq" id="XP_007800264.1">
    <property type="nucleotide sequence ID" value="XM_007802073.1"/>
</dbReference>
<reference evidence="2" key="1">
    <citation type="journal article" date="2014" name="BMC Genomics">
        <title>Genome characteristics reveal the impact of lichenization on lichen-forming fungus Endocarpon pusillum Hedwig (Verrucariales, Ascomycota).</title>
        <authorList>
            <person name="Wang Y.-Y."/>
            <person name="Liu B."/>
            <person name="Zhang X.-Y."/>
            <person name="Zhou Q.-M."/>
            <person name="Zhang T."/>
            <person name="Li H."/>
            <person name="Yu Y.-F."/>
            <person name="Zhang X.-L."/>
            <person name="Hao X.-Y."/>
            <person name="Wang M."/>
            <person name="Wang L."/>
            <person name="Wei J.-C."/>
        </authorList>
    </citation>
    <scope>NUCLEOTIDE SEQUENCE [LARGE SCALE GENOMIC DNA]</scope>
    <source>
        <strain evidence="2">Z07020 / HMAS-L-300199</strain>
    </source>
</reference>
<sequence>MAALDVLTVQPESKHAKRNDAIKVVQQALGDAELATLSLEDLENPPEPSKASPTPTGPSYTCVTELPDPSSVASILVGFFDHTPRWKLNSVINFATYAHGYPTPADAVYAAKKLIEAAEEWNSYKIGVTFKWVPKLEDAAFVLEYGGPKGNVLASAFFPNNKPLNTMHVYSFGFDKTDQGGFTNFGIMKNVFLHELGHVLGLRHEFALTEGGAVRFGSKNPDSVMSHKFPPEVQPSDIEGTKAFLTLPPVRDFVPDN</sequence>
<evidence type="ECO:0008006" key="3">
    <source>
        <dbReference type="Google" id="ProtNLM"/>
    </source>
</evidence>
<dbReference type="GO" id="GO:0008237">
    <property type="term" value="F:metallopeptidase activity"/>
    <property type="evidence" value="ECO:0007669"/>
    <property type="project" value="InterPro"/>
</dbReference>
<dbReference type="SUPFAM" id="SSF55486">
    <property type="entry name" value="Metalloproteases ('zincins'), catalytic domain"/>
    <property type="match status" value="1"/>
</dbReference>
<dbReference type="GeneID" id="19242963"/>
<evidence type="ECO:0000313" key="1">
    <source>
        <dbReference type="EMBL" id="ERF74064.1"/>
    </source>
</evidence>
<dbReference type="EMBL" id="KE720898">
    <property type="protein sequence ID" value="ERF74064.1"/>
    <property type="molecule type" value="Genomic_DNA"/>
</dbReference>
<evidence type="ECO:0000313" key="2">
    <source>
        <dbReference type="Proteomes" id="UP000019373"/>
    </source>
</evidence>
<dbReference type="AlphaFoldDB" id="U1HXA6"/>
<dbReference type="eggNOG" id="ENOG502SH8B">
    <property type="taxonomic scope" value="Eukaryota"/>
</dbReference>